<evidence type="ECO:0000256" key="1">
    <source>
        <dbReference type="SAM" id="MobiDB-lite"/>
    </source>
</evidence>
<keyword evidence="2" id="KW-1133">Transmembrane helix</keyword>
<dbReference type="OrthoDB" id="3667267at2"/>
<dbReference type="Proteomes" id="UP000194218">
    <property type="component" value="Chromosome"/>
</dbReference>
<keyword evidence="4" id="KW-1185">Reference proteome</keyword>
<feature type="region of interest" description="Disordered" evidence="1">
    <location>
        <begin position="144"/>
        <end position="264"/>
    </location>
</feature>
<evidence type="ECO:0000256" key="2">
    <source>
        <dbReference type="SAM" id="Phobius"/>
    </source>
</evidence>
<keyword evidence="2" id="KW-0472">Membrane</keyword>
<keyword evidence="2" id="KW-0812">Transmembrane</keyword>
<accession>A0A1W7D5J9</accession>
<evidence type="ECO:0000313" key="3">
    <source>
        <dbReference type="EMBL" id="ARQ72371.1"/>
    </source>
</evidence>
<dbReference type="AlphaFoldDB" id="A0A1W7D5J9"/>
<name>A0A1W7D5J9_9ACTN</name>
<feature type="transmembrane region" description="Helical" evidence="2">
    <location>
        <begin position="12"/>
        <end position="30"/>
    </location>
</feature>
<proteinExistence type="predicted"/>
<dbReference type="EMBL" id="CP021121">
    <property type="protein sequence ID" value="ARQ72371.1"/>
    <property type="molecule type" value="Genomic_DNA"/>
</dbReference>
<sequence>MDEQTLRQAERVLSVGTWLIVAGAIVFSVLTVTPLVRSVTPDGWEWTAPILPIVVDAAVVIVVRLDAVLAHVGGRAGGWPVLLRWMTGLMTLGLNTAGSALKEDWVGVAVHAVAPLLLIVSSEASLAYRRALAAAVADREEREREAEAAREQAEYEREQRERAEREAAADREDRRERERREHEARLAREAHEHTATLAREQAEAARERERLRLEHEQAAREQAAREREQERRRTEEQDRERTRREAAERTRREQQERQRREEIERRRAALLAAGPATEKLPESTARESVAAAFEAGLTIRQAADLCGWSVGWVTTRYQELRSGQAEREREPAGVAS</sequence>
<reference evidence="3 4" key="1">
    <citation type="submission" date="2017-05" db="EMBL/GenBank/DDBJ databases">
        <title>Complete genome sequence of Streptomyces sp. SCSIO 03032 revealed the diverse biosynthetic pathways for its bioactive secondary metabolites.</title>
        <authorList>
            <person name="Ma L."/>
            <person name="Zhu Y."/>
            <person name="Zhang W."/>
            <person name="Zhang G."/>
            <person name="Tian X."/>
            <person name="Zhang S."/>
            <person name="Zhang C."/>
        </authorList>
    </citation>
    <scope>NUCLEOTIDE SEQUENCE [LARGE SCALE GENOMIC DNA]</scope>
    <source>
        <strain evidence="3 4">SCSIO 03032</strain>
    </source>
</reference>
<gene>
    <name evidence="3" type="ORF">CAG99_14910</name>
</gene>
<evidence type="ECO:0000313" key="4">
    <source>
        <dbReference type="Proteomes" id="UP000194218"/>
    </source>
</evidence>
<dbReference type="KEGG" id="smao:CAG99_14910"/>
<protein>
    <submittedName>
        <fullName evidence="3">DUF2637 domain-containing protein</fullName>
    </submittedName>
</protein>
<organism evidence="3 4">
    <name type="scientific">Streptomyces marincola</name>
    <dbReference type="NCBI Taxonomy" id="2878388"/>
    <lineage>
        <taxon>Bacteria</taxon>
        <taxon>Bacillati</taxon>
        <taxon>Actinomycetota</taxon>
        <taxon>Actinomycetes</taxon>
        <taxon>Kitasatosporales</taxon>
        <taxon>Streptomycetaceae</taxon>
        <taxon>Streptomyces</taxon>
    </lineage>
</organism>